<dbReference type="EMBL" id="VSRR010094472">
    <property type="protein sequence ID" value="MPC93321.1"/>
    <property type="molecule type" value="Genomic_DNA"/>
</dbReference>
<proteinExistence type="predicted"/>
<comment type="caution">
    <text evidence="2">The sequence shown here is derived from an EMBL/GenBank/DDBJ whole genome shotgun (WGS) entry which is preliminary data.</text>
</comment>
<feature type="compositionally biased region" description="Basic residues" evidence="1">
    <location>
        <begin position="1"/>
        <end position="10"/>
    </location>
</feature>
<accession>A0A5B7J672</accession>
<evidence type="ECO:0000256" key="1">
    <source>
        <dbReference type="SAM" id="MobiDB-lite"/>
    </source>
</evidence>
<dbReference type="AlphaFoldDB" id="A0A5B7J672"/>
<evidence type="ECO:0000313" key="2">
    <source>
        <dbReference type="EMBL" id="MPC93321.1"/>
    </source>
</evidence>
<gene>
    <name evidence="2" type="ORF">E2C01_088445</name>
</gene>
<feature type="region of interest" description="Disordered" evidence="1">
    <location>
        <begin position="1"/>
        <end position="37"/>
    </location>
</feature>
<reference evidence="2 3" key="1">
    <citation type="submission" date="2019-05" db="EMBL/GenBank/DDBJ databases">
        <title>Another draft genome of Portunus trituberculatus and its Hox gene families provides insights of decapod evolution.</title>
        <authorList>
            <person name="Jeong J.-H."/>
            <person name="Song I."/>
            <person name="Kim S."/>
            <person name="Choi T."/>
            <person name="Kim D."/>
            <person name="Ryu S."/>
            <person name="Kim W."/>
        </authorList>
    </citation>
    <scope>NUCLEOTIDE SEQUENCE [LARGE SCALE GENOMIC DNA]</scope>
    <source>
        <tissue evidence="2">Muscle</tissue>
    </source>
</reference>
<feature type="compositionally biased region" description="Basic and acidic residues" evidence="1">
    <location>
        <begin position="28"/>
        <end position="37"/>
    </location>
</feature>
<evidence type="ECO:0000313" key="3">
    <source>
        <dbReference type="Proteomes" id="UP000324222"/>
    </source>
</evidence>
<protein>
    <submittedName>
        <fullName evidence="2">Uncharacterized protein</fullName>
    </submittedName>
</protein>
<name>A0A5B7J672_PORTR</name>
<keyword evidence="3" id="KW-1185">Reference proteome</keyword>
<organism evidence="2 3">
    <name type="scientific">Portunus trituberculatus</name>
    <name type="common">Swimming crab</name>
    <name type="synonym">Neptunus trituberculatus</name>
    <dbReference type="NCBI Taxonomy" id="210409"/>
    <lineage>
        <taxon>Eukaryota</taxon>
        <taxon>Metazoa</taxon>
        <taxon>Ecdysozoa</taxon>
        <taxon>Arthropoda</taxon>
        <taxon>Crustacea</taxon>
        <taxon>Multicrustacea</taxon>
        <taxon>Malacostraca</taxon>
        <taxon>Eumalacostraca</taxon>
        <taxon>Eucarida</taxon>
        <taxon>Decapoda</taxon>
        <taxon>Pleocyemata</taxon>
        <taxon>Brachyura</taxon>
        <taxon>Eubrachyura</taxon>
        <taxon>Portunoidea</taxon>
        <taxon>Portunidae</taxon>
        <taxon>Portuninae</taxon>
        <taxon>Portunus</taxon>
    </lineage>
</organism>
<sequence>MPHPRLRTRLHPAVEPSAASSQPRRSARKDEEPSLPL</sequence>
<dbReference type="Proteomes" id="UP000324222">
    <property type="component" value="Unassembled WGS sequence"/>
</dbReference>